<dbReference type="PROSITE" id="PS50889">
    <property type="entry name" value="S4"/>
    <property type="match status" value="1"/>
</dbReference>
<dbReference type="InterPro" id="IPR050343">
    <property type="entry name" value="RsuA_PseudoU_synthase"/>
</dbReference>
<reference evidence="8" key="1">
    <citation type="submission" date="2017-04" db="EMBL/GenBank/DDBJ databases">
        <authorList>
            <person name="Varghese N."/>
            <person name="Submissions S."/>
        </authorList>
    </citation>
    <scope>NUCLEOTIDE SEQUENCE [LARGE SCALE GENOMIC DNA]</scope>
    <source>
        <strain evidence="8">DSM 21500</strain>
    </source>
</reference>
<dbReference type="InterPro" id="IPR006145">
    <property type="entry name" value="PsdUridine_synth_RsuA/RluA"/>
</dbReference>
<evidence type="ECO:0000256" key="3">
    <source>
        <dbReference type="ARBA" id="ARBA00023235"/>
    </source>
</evidence>
<name>A0A1W1YND7_9LACT</name>
<dbReference type="Gene3D" id="3.30.70.1560">
    <property type="entry name" value="Alpha-L RNA-binding motif"/>
    <property type="match status" value="1"/>
</dbReference>
<proteinExistence type="inferred from homology"/>
<dbReference type="InterPro" id="IPR002942">
    <property type="entry name" value="S4_RNA-bd"/>
</dbReference>
<dbReference type="InterPro" id="IPR020103">
    <property type="entry name" value="PsdUridine_synth_cat_dom_sf"/>
</dbReference>
<dbReference type="Pfam" id="PF01479">
    <property type="entry name" value="S4"/>
    <property type="match status" value="1"/>
</dbReference>
<dbReference type="PROSITE" id="PS01149">
    <property type="entry name" value="PSI_RSU"/>
    <property type="match status" value="1"/>
</dbReference>
<organism evidence="7 8">
    <name type="scientific">Aerococcus suis</name>
    <dbReference type="NCBI Taxonomy" id="371602"/>
    <lineage>
        <taxon>Bacteria</taxon>
        <taxon>Bacillati</taxon>
        <taxon>Bacillota</taxon>
        <taxon>Bacilli</taxon>
        <taxon>Lactobacillales</taxon>
        <taxon>Aerococcaceae</taxon>
        <taxon>Aerococcus</taxon>
    </lineage>
</organism>
<dbReference type="InterPro" id="IPR036986">
    <property type="entry name" value="S4_RNA-bd_sf"/>
</dbReference>
<dbReference type="CDD" id="cd02870">
    <property type="entry name" value="PseudoU_synth_RsuA_like"/>
    <property type="match status" value="1"/>
</dbReference>
<sequence>MDRLQKVIAHAGVASRRDAEKMIVDGRVAVNGEIVTELGTKVSTNDHVEVDKVPIYKEEPVYYLFYKPTGVITAVSDDRGRKVVTDYFPEVEQRIYPIGRLDYNTSGLLLLTNDGEFANSLMHPRYELNKTYSAKVNGIPSKSDMNKLANGIVIDGKKTARANARIKEIDKDKQKAIVELTIHEGRNRQVRKMLEAINCPVDKLKRERYGFLDLGNLQPGESRPLLKKEVHRLKDLANKA</sequence>
<dbReference type="InterPro" id="IPR018496">
    <property type="entry name" value="PsdUridine_synth_RsuA/RluB_CS"/>
</dbReference>
<evidence type="ECO:0000259" key="6">
    <source>
        <dbReference type="SMART" id="SM00363"/>
    </source>
</evidence>
<dbReference type="SUPFAM" id="SSF55120">
    <property type="entry name" value="Pseudouridine synthase"/>
    <property type="match status" value="1"/>
</dbReference>
<dbReference type="Pfam" id="PF00849">
    <property type="entry name" value="PseudoU_synth_2"/>
    <property type="match status" value="1"/>
</dbReference>
<feature type="domain" description="RNA-binding S4" evidence="6">
    <location>
        <begin position="2"/>
        <end position="65"/>
    </location>
</feature>
<dbReference type="Gene3D" id="3.10.290.10">
    <property type="entry name" value="RNA-binding S4 domain"/>
    <property type="match status" value="1"/>
</dbReference>
<keyword evidence="3 5" id="KW-0413">Isomerase</keyword>
<dbReference type="InterPro" id="IPR042092">
    <property type="entry name" value="PsdUridine_s_RsuA/RluB/E/F_cat"/>
</dbReference>
<dbReference type="Gene3D" id="3.30.70.580">
    <property type="entry name" value="Pseudouridine synthase I, catalytic domain, N-terminal subdomain"/>
    <property type="match status" value="1"/>
</dbReference>
<evidence type="ECO:0000313" key="8">
    <source>
        <dbReference type="Proteomes" id="UP000243884"/>
    </source>
</evidence>
<keyword evidence="2 4" id="KW-0694">RNA-binding</keyword>
<dbReference type="CDD" id="cd00165">
    <property type="entry name" value="S4"/>
    <property type="match status" value="1"/>
</dbReference>
<dbReference type="GO" id="GO:0000455">
    <property type="term" value="P:enzyme-directed rRNA pseudouridine synthesis"/>
    <property type="evidence" value="ECO:0007669"/>
    <property type="project" value="UniProtKB-ARBA"/>
</dbReference>
<evidence type="ECO:0000256" key="2">
    <source>
        <dbReference type="ARBA" id="ARBA00022884"/>
    </source>
</evidence>
<dbReference type="EMBL" id="FWXK01000003">
    <property type="protein sequence ID" value="SMC37321.1"/>
    <property type="molecule type" value="Genomic_DNA"/>
</dbReference>
<dbReference type="GO" id="GO:0120159">
    <property type="term" value="F:rRNA pseudouridine synthase activity"/>
    <property type="evidence" value="ECO:0007669"/>
    <property type="project" value="UniProtKB-ARBA"/>
</dbReference>
<dbReference type="FunFam" id="3.30.70.1560:FF:000001">
    <property type="entry name" value="Pseudouridine synthase"/>
    <property type="match status" value="1"/>
</dbReference>
<evidence type="ECO:0000256" key="5">
    <source>
        <dbReference type="RuleBase" id="RU003887"/>
    </source>
</evidence>
<dbReference type="SUPFAM" id="SSF55174">
    <property type="entry name" value="Alpha-L RNA-binding motif"/>
    <property type="match status" value="1"/>
</dbReference>
<dbReference type="EC" id="5.4.99.-" evidence="5"/>
<dbReference type="NCBIfam" id="TIGR00093">
    <property type="entry name" value="pseudouridine synthase"/>
    <property type="match status" value="1"/>
</dbReference>
<keyword evidence="8" id="KW-1185">Reference proteome</keyword>
<gene>
    <name evidence="7" type="ORF">SAMN04487984_0819</name>
</gene>
<dbReference type="AlphaFoldDB" id="A0A1W1YND7"/>
<protein>
    <recommendedName>
        <fullName evidence="5">Pseudouridine synthase</fullName>
        <ecNumber evidence="5">5.4.99.-</ecNumber>
    </recommendedName>
</protein>
<dbReference type="SMART" id="SM00363">
    <property type="entry name" value="S4"/>
    <property type="match status" value="1"/>
</dbReference>
<dbReference type="PANTHER" id="PTHR47683">
    <property type="entry name" value="PSEUDOURIDINE SYNTHASE FAMILY PROTEIN-RELATED"/>
    <property type="match status" value="1"/>
</dbReference>
<dbReference type="InterPro" id="IPR000748">
    <property type="entry name" value="PsdUridine_synth_RsuA/RluB/E/F"/>
</dbReference>
<dbReference type="PANTHER" id="PTHR47683:SF2">
    <property type="entry name" value="RNA-BINDING S4 DOMAIN-CONTAINING PROTEIN"/>
    <property type="match status" value="1"/>
</dbReference>
<dbReference type="FunFam" id="3.30.70.580:FF:000005">
    <property type="entry name" value="Pseudouridine synthase"/>
    <property type="match status" value="1"/>
</dbReference>
<evidence type="ECO:0000313" key="7">
    <source>
        <dbReference type="EMBL" id="SMC37321.1"/>
    </source>
</evidence>
<dbReference type="Proteomes" id="UP000243884">
    <property type="component" value="Unassembled WGS sequence"/>
</dbReference>
<dbReference type="FunFam" id="3.10.290.10:FF:000003">
    <property type="entry name" value="Pseudouridine synthase"/>
    <property type="match status" value="1"/>
</dbReference>
<evidence type="ECO:0000256" key="4">
    <source>
        <dbReference type="PROSITE-ProRule" id="PRU00182"/>
    </source>
</evidence>
<dbReference type="OrthoDB" id="9807213at2"/>
<dbReference type="GO" id="GO:0005829">
    <property type="term" value="C:cytosol"/>
    <property type="evidence" value="ECO:0007669"/>
    <property type="project" value="UniProtKB-ARBA"/>
</dbReference>
<dbReference type="GO" id="GO:0003723">
    <property type="term" value="F:RNA binding"/>
    <property type="evidence" value="ECO:0007669"/>
    <property type="project" value="UniProtKB-KW"/>
</dbReference>
<evidence type="ECO:0000256" key="1">
    <source>
        <dbReference type="ARBA" id="ARBA00008348"/>
    </source>
</evidence>
<accession>A0A1W1YND7</accession>
<dbReference type="RefSeq" id="WP_084098865.1">
    <property type="nucleotide sequence ID" value="NZ_FWXK01000003.1"/>
</dbReference>
<comment type="similarity">
    <text evidence="1 5">Belongs to the pseudouridine synthase RsuA family.</text>
</comment>
<dbReference type="STRING" id="371602.SAMN04487984_0819"/>
<dbReference type="InterPro" id="IPR020094">
    <property type="entry name" value="TruA/RsuA/RluB/E/F_N"/>
</dbReference>